<dbReference type="RefSeq" id="XP_022461776.1">
    <property type="nucleotide sequence ID" value="XM_022602474.1"/>
</dbReference>
<feature type="compositionally biased region" description="Basic and acidic residues" evidence="5">
    <location>
        <begin position="82"/>
        <end position="94"/>
    </location>
</feature>
<dbReference type="InterPro" id="IPR036652">
    <property type="entry name" value="YjeF_N_dom_sf"/>
</dbReference>
<feature type="region of interest" description="Disordered" evidence="5">
    <location>
        <begin position="72"/>
        <end position="94"/>
    </location>
</feature>
<comment type="subcellular location">
    <subcellularLocation>
        <location evidence="1">Cytoplasm</location>
        <location evidence="1">P-body</location>
    </subcellularLocation>
</comment>
<evidence type="ECO:0000256" key="1">
    <source>
        <dbReference type="ARBA" id="ARBA00004201"/>
    </source>
</evidence>
<feature type="compositionally biased region" description="Low complexity" evidence="5">
    <location>
        <begin position="180"/>
        <end position="189"/>
    </location>
</feature>
<dbReference type="GO" id="GO:0042149">
    <property type="term" value="P:cellular response to glucose starvation"/>
    <property type="evidence" value="ECO:0007669"/>
    <property type="project" value="EnsemblFungi"/>
</dbReference>
<dbReference type="STRING" id="1382522.W6MTK8"/>
<keyword evidence="9" id="KW-1185">Reference proteome</keyword>
<dbReference type="GO" id="GO:1900153">
    <property type="term" value="P:positive regulation of nuclear-transcribed mRNA catabolic process, deadenylation-dependent decay"/>
    <property type="evidence" value="ECO:0007669"/>
    <property type="project" value="EnsemblFungi"/>
</dbReference>
<proteinExistence type="inferred from homology"/>
<dbReference type="OrthoDB" id="10030313at2759"/>
<dbReference type="InterPro" id="IPR019050">
    <property type="entry name" value="FDF_dom"/>
</dbReference>
<organism evidence="8 9">
    <name type="scientific">Kuraishia capsulata CBS 1993</name>
    <dbReference type="NCBI Taxonomy" id="1382522"/>
    <lineage>
        <taxon>Eukaryota</taxon>
        <taxon>Fungi</taxon>
        <taxon>Dikarya</taxon>
        <taxon>Ascomycota</taxon>
        <taxon>Saccharomycotina</taxon>
        <taxon>Pichiomycetes</taxon>
        <taxon>Pichiales</taxon>
        <taxon>Pichiaceae</taxon>
        <taxon>Kuraishia</taxon>
    </lineage>
</organism>
<dbReference type="PROSITE" id="PS51385">
    <property type="entry name" value="YJEF_N"/>
    <property type="match status" value="1"/>
</dbReference>
<dbReference type="PROSITE" id="PS51512">
    <property type="entry name" value="DFDF"/>
    <property type="match status" value="1"/>
</dbReference>
<reference evidence="8" key="1">
    <citation type="submission" date="2013-12" db="EMBL/GenBank/DDBJ databases">
        <authorList>
            <person name="Genoscope - CEA"/>
        </authorList>
    </citation>
    <scope>NUCLEOTIDE SEQUENCE</scope>
    <source>
        <strain evidence="8">CBS 1993</strain>
    </source>
</reference>
<feature type="compositionally biased region" description="Basic and acidic residues" evidence="5">
    <location>
        <begin position="164"/>
        <end position="178"/>
    </location>
</feature>
<dbReference type="InterPro" id="IPR025762">
    <property type="entry name" value="DFDF"/>
</dbReference>
<evidence type="ECO:0000256" key="2">
    <source>
        <dbReference type="ARBA" id="ARBA00006610"/>
    </source>
</evidence>
<dbReference type="GeneID" id="34523164"/>
<dbReference type="PANTHER" id="PTHR13612:SF0">
    <property type="entry name" value="ENHANCER OF MRNA-DECAPPING PROTEIN 3"/>
    <property type="match status" value="1"/>
</dbReference>
<evidence type="ECO:0000256" key="3">
    <source>
        <dbReference type="ARBA" id="ARBA00015797"/>
    </source>
</evidence>
<feature type="domain" description="DFDF" evidence="7">
    <location>
        <begin position="102"/>
        <end position="138"/>
    </location>
</feature>
<comment type="similarity">
    <text evidence="2">Belongs to the EDC3 family.</text>
</comment>
<evidence type="ECO:0000256" key="4">
    <source>
        <dbReference type="ARBA" id="ARBA00022490"/>
    </source>
</evidence>
<evidence type="ECO:0000259" key="6">
    <source>
        <dbReference type="PROSITE" id="PS51385"/>
    </source>
</evidence>
<dbReference type="Proteomes" id="UP000019384">
    <property type="component" value="Unassembled WGS sequence"/>
</dbReference>
<dbReference type="GO" id="GO:0000932">
    <property type="term" value="C:P-body"/>
    <property type="evidence" value="ECO:0007669"/>
    <property type="project" value="UniProtKB-SubCell"/>
</dbReference>
<gene>
    <name evidence="8" type="ORF">KUCA_T00005786001</name>
</gene>
<protein>
    <recommendedName>
        <fullName evidence="3">Enhancer of mRNA-decapping protein 3</fullName>
    </recommendedName>
</protein>
<sequence length="492" mass="54368">MSQFVGYTLELILKDGPSIKGVVSKIEDKDVTLVDAIFTGKEENLIHEITFSGKAIKDLIVFGLPPKKKDKKQKVNAASTVESKKAPKKKKEEAKSGNVDWGAFSVEKIKSEDFDFASNLQKFDKNEVFRQLSESDNIDASQRLVGHNKIKTKYDNTEMVLSKPSEDDWESIHSDGDKTSSSQKSSQKSHSSEAPIKQIAIQKPARNLTPSNTGFQLICGKEVLPLCTPVQLLEIERIAGETFDIDFALMTENASRGLSELVINILGGNTGRFSGANHNAPALVLLLVGNNRSGARALALGRQLVNHGVRVISNMITEQIQDLLPMVKKQLDMFTKFGGKTTGSLRQLQTVLTKTESPLELIVDGLQGYDSSLNDLFGEELDKVKELISWCNSQTERASILSIDVPAGLDPSTGMEESPDIVVIESRWIASIGLPLNLISNAYRFGYAKRGDWIHYLIDSCIPKGVFKQGNLKKFDRVWFTNKSHEALEVVV</sequence>
<dbReference type="AlphaFoldDB" id="W6MTK8"/>
<dbReference type="SMART" id="SM01199">
    <property type="entry name" value="FDF"/>
    <property type="match status" value="1"/>
</dbReference>
<dbReference type="GO" id="GO:0003729">
    <property type="term" value="F:mRNA binding"/>
    <property type="evidence" value="ECO:0007669"/>
    <property type="project" value="EnsemblFungi"/>
</dbReference>
<dbReference type="PANTHER" id="PTHR13612">
    <property type="entry name" value="ENHANCER OF MRNA-DECAPPING PROTEIN 3"/>
    <property type="match status" value="1"/>
</dbReference>
<evidence type="ECO:0000259" key="7">
    <source>
        <dbReference type="PROSITE" id="PS51512"/>
    </source>
</evidence>
<feature type="region of interest" description="Disordered" evidence="5">
    <location>
        <begin position="156"/>
        <end position="196"/>
    </location>
</feature>
<keyword evidence="4" id="KW-0963">Cytoplasm</keyword>
<dbReference type="EMBL" id="HG793131">
    <property type="protein sequence ID" value="CDK29793.1"/>
    <property type="molecule type" value="Genomic_DNA"/>
</dbReference>
<feature type="domain" description="YjeF N-terminal" evidence="6">
    <location>
        <begin position="232"/>
        <end position="468"/>
    </location>
</feature>
<dbReference type="GO" id="GO:0033962">
    <property type="term" value="P:P-body assembly"/>
    <property type="evidence" value="ECO:0007669"/>
    <property type="project" value="EnsemblFungi"/>
</dbReference>
<dbReference type="GO" id="GO:0031087">
    <property type="term" value="P:deadenylation-independent decapping of nuclear-transcribed mRNA"/>
    <property type="evidence" value="ECO:0007669"/>
    <property type="project" value="EnsemblFungi"/>
</dbReference>
<dbReference type="Gene3D" id="3.40.50.10260">
    <property type="entry name" value="YjeF N-terminal domain"/>
    <property type="match status" value="1"/>
</dbReference>
<evidence type="ECO:0000313" key="8">
    <source>
        <dbReference type="EMBL" id="CDK29793.1"/>
    </source>
</evidence>
<accession>W6MTK8</accession>
<evidence type="ECO:0000256" key="5">
    <source>
        <dbReference type="SAM" id="MobiDB-lite"/>
    </source>
</evidence>
<dbReference type="HOGENOM" id="CLU_037134_0_0_1"/>
<dbReference type="SUPFAM" id="SSF64153">
    <property type="entry name" value="YjeF N-terminal domain-like"/>
    <property type="match status" value="1"/>
</dbReference>
<dbReference type="Gene3D" id="2.30.30.100">
    <property type="match status" value="1"/>
</dbReference>
<dbReference type="Pfam" id="PF09532">
    <property type="entry name" value="FDF"/>
    <property type="match status" value="1"/>
</dbReference>
<dbReference type="GO" id="GO:0005634">
    <property type="term" value="C:nucleus"/>
    <property type="evidence" value="ECO:0007669"/>
    <property type="project" value="EnsemblFungi"/>
</dbReference>
<dbReference type="InterPro" id="IPR004443">
    <property type="entry name" value="YjeF_N_dom"/>
</dbReference>
<dbReference type="Pfam" id="PF03853">
    <property type="entry name" value="YjeF_N"/>
    <property type="match status" value="1"/>
</dbReference>
<reference evidence="8" key="2">
    <citation type="submission" date="2014-02" db="EMBL/GenBank/DDBJ databases">
        <title>Complete DNA sequence of /Kuraishia capsulata/ illustrates novel genomic features among budding yeasts (/Saccharomycotina/).</title>
        <authorList>
            <person name="Morales L."/>
            <person name="Noel B."/>
            <person name="Porcel B."/>
            <person name="Marcet-Houben M."/>
            <person name="Hullo M-F."/>
            <person name="Sacerdot C."/>
            <person name="Tekaia F."/>
            <person name="Leh-Louis V."/>
            <person name="Despons L."/>
            <person name="Khanna V."/>
            <person name="Aury J-M."/>
            <person name="Barbe V."/>
            <person name="Couloux A."/>
            <person name="Labadie K."/>
            <person name="Pelletier E."/>
            <person name="Souciet J-L."/>
            <person name="Boekhout T."/>
            <person name="Gabaldon T."/>
            <person name="Wincker P."/>
            <person name="Dujon B."/>
        </authorList>
    </citation>
    <scope>NUCLEOTIDE SEQUENCE</scope>
    <source>
        <strain evidence="8">CBS 1993</strain>
    </source>
</reference>
<name>W6MTK8_9ASCO</name>
<evidence type="ECO:0000313" key="9">
    <source>
        <dbReference type="Proteomes" id="UP000019384"/>
    </source>
</evidence>